<dbReference type="PANTHER" id="PTHR43273:SF8">
    <property type="entry name" value="RADICAL SAM DOMAIN PROTEIN"/>
    <property type="match status" value="1"/>
</dbReference>
<dbReference type="CDD" id="cd21124">
    <property type="entry name" value="SPASM_CteB-like"/>
    <property type="match status" value="1"/>
</dbReference>
<name>A0ABR6WYJ2_9FIRM</name>
<dbReference type="InterPro" id="IPR023867">
    <property type="entry name" value="Sulphatase_maturase_rSAM"/>
</dbReference>
<evidence type="ECO:0000313" key="7">
    <source>
        <dbReference type="EMBL" id="MBC3805513.1"/>
    </source>
</evidence>
<dbReference type="SFLD" id="SFLDG01384">
    <property type="entry name" value="thioether_bond_formation_requi"/>
    <property type="match status" value="1"/>
</dbReference>
<evidence type="ECO:0000259" key="6">
    <source>
        <dbReference type="PROSITE" id="PS51918"/>
    </source>
</evidence>
<dbReference type="SFLD" id="SFLDS00029">
    <property type="entry name" value="Radical_SAM"/>
    <property type="match status" value="1"/>
</dbReference>
<dbReference type="SUPFAM" id="SSF102114">
    <property type="entry name" value="Radical SAM enzymes"/>
    <property type="match status" value="1"/>
</dbReference>
<feature type="domain" description="Radical SAM core" evidence="6">
    <location>
        <begin position="86"/>
        <end position="311"/>
    </location>
</feature>
<dbReference type="NCBIfam" id="TIGR04085">
    <property type="entry name" value="rSAM_more_4Fe4S"/>
    <property type="match status" value="1"/>
</dbReference>
<dbReference type="PANTHER" id="PTHR43273">
    <property type="entry name" value="ANAEROBIC SULFATASE-MATURATING ENZYME HOMOLOG ASLB-RELATED"/>
    <property type="match status" value="1"/>
</dbReference>
<accession>A0ABR6WYJ2</accession>
<sequence length="450" mass="51360">MIHKYKLNGMNIVLDVDTSTVLTVDDLTYALMDGYPEKTRNELIEDFAESYSREEIGECLDELDSLKAEGLLFTEIKYQKDHYANGDLIKSMCLHVAHDCNLKCNYCFAAQGDFDGEKMLMPLEVGKKAIDFIVTQSKNRENLEIDFFGGEPLMNLDVVKQLVVYGNEMAEKHHKKFKYTMTTNGVLLDAETREYLNETMDNIVLSLDGRKEVNDRMRQTVNDKGSFDVIINNIKAMAELRGDRDHYVRGTYTHYNLDFSKDVQFLAEQGFKSISVEPVVSESSKGYAITEADLPVIMEEYDKLALSYLKRHEDGLHYNFFHFNVDLDQGPCVYKRLSGCGAGRDYVAVTPEGDVYPCHQFVGNEIFKMGDVFRGIENTEIRKEFEAGNLLEKEACTECWCKYFCGGGCHANAYNFNGTIMKPHNVSCEIERRRVENAIMISIVEESEQA</sequence>
<dbReference type="InterPro" id="IPR013785">
    <property type="entry name" value="Aldolase_TIM"/>
</dbReference>
<keyword evidence="2" id="KW-0949">S-adenosyl-L-methionine</keyword>
<dbReference type="InterPro" id="IPR058240">
    <property type="entry name" value="rSAM_sf"/>
</dbReference>
<dbReference type="EMBL" id="WJBC01000033">
    <property type="protein sequence ID" value="MBC3805513.1"/>
    <property type="molecule type" value="Genomic_DNA"/>
</dbReference>
<dbReference type="RefSeq" id="WP_186843400.1">
    <property type="nucleotide sequence ID" value="NZ_WJBC01000033.1"/>
</dbReference>
<dbReference type="CDD" id="cd01335">
    <property type="entry name" value="Radical_SAM"/>
    <property type="match status" value="1"/>
</dbReference>
<dbReference type="PROSITE" id="PS51918">
    <property type="entry name" value="RADICAL_SAM"/>
    <property type="match status" value="1"/>
</dbReference>
<evidence type="ECO:0000256" key="1">
    <source>
        <dbReference type="ARBA" id="ARBA00001966"/>
    </source>
</evidence>
<keyword evidence="8" id="KW-1185">Reference proteome</keyword>
<keyword evidence="4" id="KW-0408">Iron</keyword>
<dbReference type="InterPro" id="IPR047602">
    <property type="entry name" value="SPASM_CteB-like"/>
</dbReference>
<dbReference type="SFLD" id="SFLDG01067">
    <property type="entry name" value="SPASM/twitch_domain_containing"/>
    <property type="match status" value="1"/>
</dbReference>
<evidence type="ECO:0000256" key="2">
    <source>
        <dbReference type="ARBA" id="ARBA00022691"/>
    </source>
</evidence>
<dbReference type="SFLD" id="SFLDG01386">
    <property type="entry name" value="main_SPASM_domain-containing"/>
    <property type="match status" value="1"/>
</dbReference>
<dbReference type="NCBIfam" id="TIGR03974">
    <property type="entry name" value="rSAM_six_Cys"/>
    <property type="match status" value="1"/>
</dbReference>
<reference evidence="7 8" key="1">
    <citation type="journal article" date="2020" name="mSystems">
        <title>Defining Genomic and Predicted Metabolic Features of the Acetobacterium Genus.</title>
        <authorList>
            <person name="Ross D.E."/>
            <person name="Marshall C.W."/>
            <person name="Gulliver D."/>
            <person name="May H.D."/>
            <person name="Norman R.S."/>
        </authorList>
    </citation>
    <scope>NUCLEOTIDE SEQUENCE [LARGE SCALE GENOMIC DNA]</scope>
    <source>
        <strain evidence="7 8">DSM 8238</strain>
    </source>
</reference>
<dbReference type="Gene3D" id="3.20.20.70">
    <property type="entry name" value="Aldolase class I"/>
    <property type="match status" value="1"/>
</dbReference>
<dbReference type="Pfam" id="PF04055">
    <property type="entry name" value="Radical_SAM"/>
    <property type="match status" value="1"/>
</dbReference>
<evidence type="ECO:0000313" key="8">
    <source>
        <dbReference type="Proteomes" id="UP000603234"/>
    </source>
</evidence>
<keyword evidence="3" id="KW-0479">Metal-binding</keyword>
<keyword evidence="5" id="KW-0411">Iron-sulfur</keyword>
<dbReference type="InterPro" id="IPR023885">
    <property type="entry name" value="4Fe4S-binding_SPASM_dom"/>
</dbReference>
<comment type="cofactor">
    <cofactor evidence="1">
        <name>[4Fe-4S] cluster</name>
        <dbReference type="ChEBI" id="CHEBI:49883"/>
    </cofactor>
</comment>
<gene>
    <name evidence="7" type="primary">scfB</name>
    <name evidence="7" type="ORF">GH808_13930</name>
</gene>
<dbReference type="Pfam" id="PF13186">
    <property type="entry name" value="SPASM"/>
    <property type="match status" value="1"/>
</dbReference>
<protein>
    <submittedName>
        <fullName evidence="7">Thioether cross-link-forming SCIFF peptide maturase</fullName>
    </submittedName>
</protein>
<evidence type="ECO:0000256" key="5">
    <source>
        <dbReference type="ARBA" id="ARBA00023014"/>
    </source>
</evidence>
<evidence type="ECO:0000256" key="4">
    <source>
        <dbReference type="ARBA" id="ARBA00023004"/>
    </source>
</evidence>
<proteinExistence type="predicted"/>
<dbReference type="InterPro" id="IPR024025">
    <property type="entry name" value="SCIFF_rSAM_maturase"/>
</dbReference>
<comment type="caution">
    <text evidence="7">The sequence shown here is derived from an EMBL/GenBank/DDBJ whole genome shotgun (WGS) entry which is preliminary data.</text>
</comment>
<organism evidence="7 8">
    <name type="scientific">Acetobacterium fimetarium</name>
    <dbReference type="NCBI Taxonomy" id="52691"/>
    <lineage>
        <taxon>Bacteria</taxon>
        <taxon>Bacillati</taxon>
        <taxon>Bacillota</taxon>
        <taxon>Clostridia</taxon>
        <taxon>Eubacteriales</taxon>
        <taxon>Eubacteriaceae</taxon>
        <taxon>Acetobacterium</taxon>
    </lineage>
</organism>
<dbReference type="InterPro" id="IPR007197">
    <property type="entry name" value="rSAM"/>
</dbReference>
<dbReference type="Proteomes" id="UP000603234">
    <property type="component" value="Unassembled WGS sequence"/>
</dbReference>
<evidence type="ECO:0000256" key="3">
    <source>
        <dbReference type="ARBA" id="ARBA00022723"/>
    </source>
</evidence>